<protein>
    <submittedName>
        <fullName evidence="2">Uncharacterized protein</fullName>
    </submittedName>
</protein>
<dbReference type="RefSeq" id="WP_131412437.1">
    <property type="nucleotide sequence ID" value="NZ_SJTG01000005.1"/>
</dbReference>
<evidence type="ECO:0000313" key="2">
    <source>
        <dbReference type="EMBL" id="TCI07229.1"/>
    </source>
</evidence>
<evidence type="ECO:0000256" key="1">
    <source>
        <dbReference type="SAM" id="Phobius"/>
    </source>
</evidence>
<proteinExistence type="predicted"/>
<keyword evidence="1" id="KW-0472">Membrane</keyword>
<evidence type="ECO:0000313" key="3">
    <source>
        <dbReference type="Proteomes" id="UP000291822"/>
    </source>
</evidence>
<name>A0A4R0YN42_9GAMM</name>
<keyword evidence="1" id="KW-0812">Transmembrane</keyword>
<organism evidence="2 3">
    <name type="scientific">Dyella soli</name>
    <dbReference type="NCBI Taxonomy" id="522319"/>
    <lineage>
        <taxon>Bacteria</taxon>
        <taxon>Pseudomonadati</taxon>
        <taxon>Pseudomonadota</taxon>
        <taxon>Gammaproteobacteria</taxon>
        <taxon>Lysobacterales</taxon>
        <taxon>Rhodanobacteraceae</taxon>
        <taxon>Dyella</taxon>
    </lineage>
</organism>
<keyword evidence="3" id="KW-1185">Reference proteome</keyword>
<feature type="transmembrane region" description="Helical" evidence="1">
    <location>
        <begin position="62"/>
        <end position="82"/>
    </location>
</feature>
<gene>
    <name evidence="2" type="ORF">EZM97_32025</name>
</gene>
<keyword evidence="1" id="KW-1133">Transmembrane helix</keyword>
<dbReference type="Proteomes" id="UP000291822">
    <property type="component" value="Unassembled WGS sequence"/>
</dbReference>
<sequence>MKRTITLLLPWLLALVVGAAAVMLRHGLVESTDVARVCEASPLFACKVRHLAVMGFITGNVFGWQIGVFGWVAIIATLLVLWRIRLATAWLATAAGLFAVVLYCFVPGALALLIGSLRMVRVQAAGTSPVDHHGGAQREIHAQP</sequence>
<comment type="caution">
    <text evidence="2">The sequence shown here is derived from an EMBL/GenBank/DDBJ whole genome shotgun (WGS) entry which is preliminary data.</text>
</comment>
<feature type="transmembrane region" description="Helical" evidence="1">
    <location>
        <begin position="89"/>
        <end position="114"/>
    </location>
</feature>
<dbReference type="EMBL" id="SJTG01000005">
    <property type="protein sequence ID" value="TCI07229.1"/>
    <property type="molecule type" value="Genomic_DNA"/>
</dbReference>
<accession>A0A4R0YN42</accession>
<reference evidence="2 3" key="1">
    <citation type="submission" date="2019-02" db="EMBL/GenBank/DDBJ databases">
        <title>Dyella amyloliquefaciens sp. nov., isolated from forest soil.</title>
        <authorList>
            <person name="Gao Z.-H."/>
            <person name="Qiu L.-H."/>
        </authorList>
    </citation>
    <scope>NUCLEOTIDE SEQUENCE [LARGE SCALE GENOMIC DNA]</scope>
    <source>
        <strain evidence="2 3">KACC 12747</strain>
    </source>
</reference>
<dbReference type="AlphaFoldDB" id="A0A4R0YN42"/>